<dbReference type="Proteomes" id="UP001321473">
    <property type="component" value="Unassembled WGS sequence"/>
</dbReference>
<dbReference type="EMBL" id="JARKHS020018940">
    <property type="protein sequence ID" value="KAK8772029.1"/>
    <property type="molecule type" value="Genomic_DNA"/>
</dbReference>
<gene>
    <name evidence="2" type="ORF">V5799_024727</name>
</gene>
<evidence type="ECO:0000256" key="1">
    <source>
        <dbReference type="SAM" id="MobiDB-lite"/>
    </source>
</evidence>
<reference evidence="2 3" key="1">
    <citation type="journal article" date="2023" name="Arcadia Sci">
        <title>De novo assembly of a long-read Amblyomma americanum tick genome.</title>
        <authorList>
            <person name="Chou S."/>
            <person name="Poskanzer K.E."/>
            <person name="Rollins M."/>
            <person name="Thuy-Boun P.S."/>
        </authorList>
    </citation>
    <scope>NUCLEOTIDE SEQUENCE [LARGE SCALE GENOMIC DNA]</scope>
    <source>
        <strain evidence="2">F_SG_1</strain>
        <tissue evidence="2">Salivary glands</tissue>
    </source>
</reference>
<comment type="caution">
    <text evidence="2">The sequence shown here is derived from an EMBL/GenBank/DDBJ whole genome shotgun (WGS) entry which is preliminary data.</text>
</comment>
<organism evidence="2 3">
    <name type="scientific">Amblyomma americanum</name>
    <name type="common">Lone star tick</name>
    <dbReference type="NCBI Taxonomy" id="6943"/>
    <lineage>
        <taxon>Eukaryota</taxon>
        <taxon>Metazoa</taxon>
        <taxon>Ecdysozoa</taxon>
        <taxon>Arthropoda</taxon>
        <taxon>Chelicerata</taxon>
        <taxon>Arachnida</taxon>
        <taxon>Acari</taxon>
        <taxon>Parasitiformes</taxon>
        <taxon>Ixodida</taxon>
        <taxon>Ixodoidea</taxon>
        <taxon>Ixodidae</taxon>
        <taxon>Amblyomminae</taxon>
        <taxon>Amblyomma</taxon>
    </lineage>
</organism>
<dbReference type="AlphaFoldDB" id="A0AAQ4EB87"/>
<evidence type="ECO:0000313" key="2">
    <source>
        <dbReference type="EMBL" id="KAK8772029.1"/>
    </source>
</evidence>
<name>A0AAQ4EB87_AMBAM</name>
<feature type="compositionally biased region" description="Polar residues" evidence="1">
    <location>
        <begin position="61"/>
        <end position="72"/>
    </location>
</feature>
<accession>A0AAQ4EB87</accession>
<protein>
    <submittedName>
        <fullName evidence="2">Uncharacterized protein</fullName>
    </submittedName>
</protein>
<keyword evidence="3" id="KW-1185">Reference proteome</keyword>
<evidence type="ECO:0000313" key="3">
    <source>
        <dbReference type="Proteomes" id="UP001321473"/>
    </source>
</evidence>
<sequence>MPATKADPGDEEIVVRPVAVGLLDESQPVLIARPSPSILALKEQMKRAAQRANLEDKKAGSSGQPSLLTASDGSAPKKTPAKTPEAHK</sequence>
<proteinExistence type="predicted"/>
<feature type="region of interest" description="Disordered" evidence="1">
    <location>
        <begin position="49"/>
        <end position="88"/>
    </location>
</feature>